<evidence type="ECO:0000313" key="1">
    <source>
        <dbReference type="EMBL" id="VDO85772.1"/>
    </source>
</evidence>
<dbReference type="Proteomes" id="UP000050761">
    <property type="component" value="Unassembled WGS sequence"/>
</dbReference>
<gene>
    <name evidence="1" type="ORF">HPBE_LOCUS10630</name>
</gene>
<proteinExistence type="predicted"/>
<dbReference type="AlphaFoldDB" id="A0A183FRX5"/>
<reference evidence="3" key="2">
    <citation type="submission" date="2019-09" db="UniProtKB">
        <authorList>
            <consortium name="WormBaseParasite"/>
        </authorList>
    </citation>
    <scope>IDENTIFICATION</scope>
</reference>
<protein>
    <submittedName>
        <fullName evidence="3">Secreted protein</fullName>
    </submittedName>
</protein>
<accession>A0A183FRX5</accession>
<sequence>MGYEALERRRIHFLRAGAICSPAWLICSNFRGYHLPMALALWVMTWAEGGQTGPGAAAGGADVAVWRTAMASSRSTATVPAVDDDGVKWRRNGGQASSETRFGNVTRRGVGLAAKRAISLRGDSFFPVGDVARSSRFAWAGALADVWPESDSSG</sequence>
<reference evidence="1 2" key="1">
    <citation type="submission" date="2018-11" db="EMBL/GenBank/DDBJ databases">
        <authorList>
            <consortium name="Pathogen Informatics"/>
        </authorList>
    </citation>
    <scope>NUCLEOTIDE SEQUENCE [LARGE SCALE GENOMIC DNA]</scope>
</reference>
<keyword evidence="2" id="KW-1185">Reference proteome</keyword>
<organism evidence="2 3">
    <name type="scientific">Heligmosomoides polygyrus</name>
    <name type="common">Parasitic roundworm</name>
    <dbReference type="NCBI Taxonomy" id="6339"/>
    <lineage>
        <taxon>Eukaryota</taxon>
        <taxon>Metazoa</taxon>
        <taxon>Ecdysozoa</taxon>
        <taxon>Nematoda</taxon>
        <taxon>Chromadorea</taxon>
        <taxon>Rhabditida</taxon>
        <taxon>Rhabditina</taxon>
        <taxon>Rhabditomorpha</taxon>
        <taxon>Strongyloidea</taxon>
        <taxon>Heligmosomidae</taxon>
        <taxon>Heligmosomoides</taxon>
    </lineage>
</organism>
<evidence type="ECO:0000313" key="3">
    <source>
        <dbReference type="WBParaSite" id="HPBE_0001062901-mRNA-1"/>
    </source>
</evidence>
<evidence type="ECO:0000313" key="2">
    <source>
        <dbReference type="Proteomes" id="UP000050761"/>
    </source>
</evidence>
<dbReference type="WBParaSite" id="HPBE_0001062901-mRNA-1">
    <property type="protein sequence ID" value="HPBE_0001062901-mRNA-1"/>
    <property type="gene ID" value="HPBE_0001062901"/>
</dbReference>
<name>A0A183FRX5_HELPZ</name>
<dbReference type="EMBL" id="UZAH01026825">
    <property type="protein sequence ID" value="VDO85772.1"/>
    <property type="molecule type" value="Genomic_DNA"/>
</dbReference>
<accession>A0A3P8CNF6</accession>